<dbReference type="eggNOG" id="COG0247">
    <property type="taxonomic scope" value="Bacteria"/>
</dbReference>
<comment type="caution">
    <text evidence="8">The sequence shown here is derived from an EMBL/GenBank/DDBJ whole genome shotgun (WGS) entry which is preliminary data.</text>
</comment>
<evidence type="ECO:0000313" key="8">
    <source>
        <dbReference type="EMBL" id="EOM74856.1"/>
    </source>
</evidence>
<dbReference type="PATRIC" id="fig|1273125.3.peg.3555"/>
<sequence length="371" mass="40565">MVRSAPTVADGWASEDVRESLDLCLSCKACSTDCPVGVDMSTYKSEFYHHYYETHRRPLSHYSLGWLPRWLELVERSAPLVNRLAAMPSLAKLGARLGGLTDARELPRFASRKEVRRAVGDRVADADVVLFADTFTRAFRPEVIDAARRVLGDADQSADCRADACCGLTYISTGQLDTARSLLADAAAALDDGTDRPIVVLEPSCAAALRKDLPELVHTDAARRVADRVRSFADHVVRLTGDGWRPTTSVPESVTVQTHCHEYAAFGASTQRAALKAVGVERVREATGCCGVAGNFGFEKEHYETSMKVAEQALAPALRADTAQVLTDGFSCHMQVRHLDPGRDSVHLAQILDPRADESTPRDDTTRKAQR</sequence>
<evidence type="ECO:0000259" key="7">
    <source>
        <dbReference type="Pfam" id="PF02754"/>
    </source>
</evidence>
<keyword evidence="2" id="KW-0479">Metal-binding</keyword>
<evidence type="ECO:0000256" key="1">
    <source>
        <dbReference type="ARBA" id="ARBA00022485"/>
    </source>
</evidence>
<dbReference type="InterPro" id="IPR017900">
    <property type="entry name" value="4Fe4S_Fe_S_CS"/>
</dbReference>
<dbReference type="GO" id="GO:0016491">
    <property type="term" value="F:oxidoreductase activity"/>
    <property type="evidence" value="ECO:0007669"/>
    <property type="project" value="UniProtKB-ARBA"/>
</dbReference>
<gene>
    <name evidence="8" type="ORF">Rrhod_3733</name>
</gene>
<dbReference type="PANTHER" id="PTHR32479">
    <property type="entry name" value="GLYCOLATE OXIDASE IRON-SULFUR SUBUNIT"/>
    <property type="match status" value="1"/>
</dbReference>
<dbReference type="EMBL" id="APMY01000113">
    <property type="protein sequence ID" value="EOM74856.1"/>
    <property type="molecule type" value="Genomic_DNA"/>
</dbReference>
<dbReference type="GO" id="GO:0046872">
    <property type="term" value="F:metal ion binding"/>
    <property type="evidence" value="ECO:0007669"/>
    <property type="project" value="UniProtKB-KW"/>
</dbReference>
<feature type="region of interest" description="Disordered" evidence="6">
    <location>
        <begin position="351"/>
        <end position="371"/>
    </location>
</feature>
<dbReference type="InterPro" id="IPR004017">
    <property type="entry name" value="Cys_rich_dom"/>
</dbReference>
<evidence type="ECO:0000256" key="5">
    <source>
        <dbReference type="ARBA" id="ARBA00023014"/>
    </source>
</evidence>
<accession>R7WI58</accession>
<keyword evidence="9" id="KW-1185">Reference proteome</keyword>
<keyword evidence="1" id="KW-0004">4Fe-4S</keyword>
<dbReference type="PANTHER" id="PTHR32479:SF19">
    <property type="entry name" value="ANAEROBIC GLYCEROL-3-PHOSPHATE DEHYDROGENASE SUBUNIT C"/>
    <property type="match status" value="1"/>
</dbReference>
<organism evidence="8 9">
    <name type="scientific">Rhodococcus rhodnii LMG 5362</name>
    <dbReference type="NCBI Taxonomy" id="1273125"/>
    <lineage>
        <taxon>Bacteria</taxon>
        <taxon>Bacillati</taxon>
        <taxon>Actinomycetota</taxon>
        <taxon>Actinomycetes</taxon>
        <taxon>Mycobacteriales</taxon>
        <taxon>Nocardiaceae</taxon>
        <taxon>Rhodococcus</taxon>
    </lineage>
</organism>
<evidence type="ECO:0000313" key="9">
    <source>
        <dbReference type="Proteomes" id="UP000013525"/>
    </source>
</evidence>
<keyword evidence="4" id="KW-0408">Iron</keyword>
<evidence type="ECO:0000256" key="2">
    <source>
        <dbReference type="ARBA" id="ARBA00022723"/>
    </source>
</evidence>
<dbReference type="GO" id="GO:0051539">
    <property type="term" value="F:4 iron, 4 sulfur cluster binding"/>
    <property type="evidence" value="ECO:0007669"/>
    <property type="project" value="UniProtKB-KW"/>
</dbReference>
<feature type="compositionally biased region" description="Basic and acidic residues" evidence="6">
    <location>
        <begin position="354"/>
        <end position="371"/>
    </location>
</feature>
<feature type="domain" description="Cysteine-rich" evidence="7">
    <location>
        <begin position="138"/>
        <end position="210"/>
    </location>
</feature>
<reference evidence="8 9" key="1">
    <citation type="journal article" date="2013" name="Genome Announc.">
        <title>Draft Genome Sequence of Rhodococcus rhodnii Strain LMG5362, a Symbiont of Rhodnius prolixus (Hemiptera, Reduviidae, Triatominae), the Principle Vector of Trypanosoma cruzi.</title>
        <authorList>
            <person name="Pachebat J.A."/>
            <person name="van Keulen G."/>
            <person name="Whitten M.M."/>
            <person name="Girdwood S."/>
            <person name="Del Sol R."/>
            <person name="Dyson P.J."/>
            <person name="Facey P.D."/>
        </authorList>
    </citation>
    <scope>NUCLEOTIDE SEQUENCE [LARGE SCALE GENOMIC DNA]</scope>
    <source>
        <strain evidence="8 9">LMG 5362</strain>
    </source>
</reference>
<dbReference type="Pfam" id="PF02754">
    <property type="entry name" value="CCG"/>
    <property type="match status" value="2"/>
</dbReference>
<dbReference type="PROSITE" id="PS00198">
    <property type="entry name" value="4FE4S_FER_1"/>
    <property type="match status" value="1"/>
</dbReference>
<keyword evidence="5" id="KW-0411">Iron-sulfur</keyword>
<name>R7WI58_9NOCA</name>
<dbReference type="Proteomes" id="UP000013525">
    <property type="component" value="Unassembled WGS sequence"/>
</dbReference>
<protein>
    <submittedName>
        <fullName evidence="8">FAD binding oxidoreductase</fullName>
    </submittedName>
</protein>
<feature type="domain" description="Cysteine-rich" evidence="7">
    <location>
        <begin position="254"/>
        <end position="337"/>
    </location>
</feature>
<dbReference type="AlphaFoldDB" id="R7WI58"/>
<evidence type="ECO:0000256" key="3">
    <source>
        <dbReference type="ARBA" id="ARBA00022737"/>
    </source>
</evidence>
<evidence type="ECO:0000256" key="6">
    <source>
        <dbReference type="SAM" id="MobiDB-lite"/>
    </source>
</evidence>
<keyword evidence="3" id="KW-0677">Repeat</keyword>
<proteinExistence type="predicted"/>
<evidence type="ECO:0000256" key="4">
    <source>
        <dbReference type="ARBA" id="ARBA00023004"/>
    </source>
</evidence>